<dbReference type="PANTHER" id="PTHR30349">
    <property type="entry name" value="PHAGE INTEGRASE-RELATED"/>
    <property type="match status" value="1"/>
</dbReference>
<evidence type="ECO:0000256" key="1">
    <source>
        <dbReference type="ARBA" id="ARBA00008857"/>
    </source>
</evidence>
<evidence type="ECO:0000259" key="5">
    <source>
        <dbReference type="PROSITE" id="PS51898"/>
    </source>
</evidence>
<comment type="similarity">
    <text evidence="1">Belongs to the 'phage' integrase family.</text>
</comment>
<feature type="domain" description="Tyr recombinase" evidence="5">
    <location>
        <begin position="120"/>
        <end position="297"/>
    </location>
</feature>
<keyword evidence="7" id="KW-1185">Reference proteome</keyword>
<dbReference type="PANTHER" id="PTHR30349:SF41">
    <property type="entry name" value="INTEGRASE_RECOMBINASE PROTEIN MJ0367-RELATED"/>
    <property type="match status" value="1"/>
</dbReference>
<dbReference type="InterPro" id="IPR050090">
    <property type="entry name" value="Tyrosine_recombinase_XerCD"/>
</dbReference>
<dbReference type="Gene3D" id="1.10.150.130">
    <property type="match status" value="1"/>
</dbReference>
<dbReference type="EMBL" id="BAABWN010000006">
    <property type="protein sequence ID" value="GAA6168343.1"/>
    <property type="molecule type" value="Genomic_DNA"/>
</dbReference>
<evidence type="ECO:0000256" key="2">
    <source>
        <dbReference type="ARBA" id="ARBA00022908"/>
    </source>
</evidence>
<evidence type="ECO:0000256" key="3">
    <source>
        <dbReference type="ARBA" id="ARBA00023125"/>
    </source>
</evidence>
<organism evidence="6 7">
    <name type="scientific">Sessilibacter corallicola</name>
    <dbReference type="NCBI Taxonomy" id="2904075"/>
    <lineage>
        <taxon>Bacteria</taxon>
        <taxon>Pseudomonadati</taxon>
        <taxon>Pseudomonadota</taxon>
        <taxon>Gammaproteobacteria</taxon>
        <taxon>Cellvibrionales</taxon>
        <taxon>Cellvibrionaceae</taxon>
        <taxon>Sessilibacter</taxon>
    </lineage>
</organism>
<dbReference type="InterPro" id="IPR010998">
    <property type="entry name" value="Integrase_recombinase_N"/>
</dbReference>
<dbReference type="Pfam" id="PF00589">
    <property type="entry name" value="Phage_integrase"/>
    <property type="match status" value="1"/>
</dbReference>
<evidence type="ECO:0000313" key="6">
    <source>
        <dbReference type="EMBL" id="GAA6168343.1"/>
    </source>
</evidence>
<proteinExistence type="inferred from homology"/>
<evidence type="ECO:0000256" key="4">
    <source>
        <dbReference type="ARBA" id="ARBA00023172"/>
    </source>
</evidence>
<keyword evidence="4" id="KW-0233">DNA recombination</keyword>
<dbReference type="InterPro" id="IPR002104">
    <property type="entry name" value="Integrase_catalytic"/>
</dbReference>
<keyword evidence="2" id="KW-0229">DNA integration</keyword>
<dbReference type="InterPro" id="IPR013762">
    <property type="entry name" value="Integrase-like_cat_sf"/>
</dbReference>
<sequence length="327" mass="36954">MKAEALRIQECIHLFEEAGLRYIEDIAHKPSADKIAEHVDQLLPFIGSLPLEQIHQETMRPFTDHEIARGMSPKSINNVIGVASTVLNRAARIWRNDDGTPWLKQAPPQLSRLSVKGKQAVPYPLSWREQDRLLALLPRHLADAALFGINTGLRDGEMCALRWDWEVYVQDIQQSVFVLPAHATKNQLERVVVLNQAASRVIETRRDSHEEFVFSYRGNPIKRLHNTSWKRCWREAELPVQSGILKGVHNLRHTFGRRLRAAGVSKETRKALMGHTDGDITTHYSAAELEELISAVEKILNRGIAQTPTLTLIKKKGLNIVGNMSAS</sequence>
<keyword evidence="3" id="KW-0238">DNA-binding</keyword>
<dbReference type="SUPFAM" id="SSF56349">
    <property type="entry name" value="DNA breaking-rejoining enzymes"/>
    <property type="match status" value="1"/>
</dbReference>
<dbReference type="Proteomes" id="UP001465153">
    <property type="component" value="Unassembled WGS sequence"/>
</dbReference>
<gene>
    <name evidence="6" type="ORF">NBRC116591_21540</name>
</gene>
<dbReference type="Gene3D" id="1.10.443.10">
    <property type="entry name" value="Intergrase catalytic core"/>
    <property type="match status" value="1"/>
</dbReference>
<dbReference type="PROSITE" id="PS51898">
    <property type="entry name" value="TYR_RECOMBINASE"/>
    <property type="match status" value="1"/>
</dbReference>
<reference evidence="6 7" key="1">
    <citation type="submission" date="2024-04" db="EMBL/GenBank/DDBJ databases">
        <title>Draft genome sequence of Sessilibacter corallicola NBRC 116591.</title>
        <authorList>
            <person name="Miyakawa T."/>
            <person name="Kusuya Y."/>
            <person name="Miura T."/>
        </authorList>
    </citation>
    <scope>NUCLEOTIDE SEQUENCE [LARGE SCALE GENOMIC DNA]</scope>
    <source>
        <strain evidence="6 7">KU-00831-HH</strain>
    </source>
</reference>
<comment type="caution">
    <text evidence="6">The sequence shown here is derived from an EMBL/GenBank/DDBJ whole genome shotgun (WGS) entry which is preliminary data.</text>
</comment>
<evidence type="ECO:0000313" key="7">
    <source>
        <dbReference type="Proteomes" id="UP001465153"/>
    </source>
</evidence>
<protein>
    <recommendedName>
        <fullName evidence="5">Tyr recombinase domain-containing protein</fullName>
    </recommendedName>
</protein>
<dbReference type="InterPro" id="IPR011010">
    <property type="entry name" value="DNA_brk_join_enz"/>
</dbReference>
<accession>A0ABQ0A9M3</accession>
<name>A0ABQ0A9M3_9GAMM</name>